<gene>
    <name evidence="4" type="ORF">SFMTTN_1907</name>
</gene>
<dbReference type="EMBL" id="BGOW01000015">
    <property type="protein sequence ID" value="GBL46095.1"/>
    <property type="molecule type" value="Genomic_DNA"/>
</dbReference>
<dbReference type="PANTHER" id="PTHR30570">
    <property type="entry name" value="PERIPLASMIC PHOSPHATE BINDING COMPONENT OF PHOSPHATE ABC TRANSPORTER"/>
    <property type="match status" value="1"/>
</dbReference>
<keyword evidence="5" id="KW-1185">Reference proteome</keyword>
<evidence type="ECO:0000256" key="2">
    <source>
        <dbReference type="SAM" id="SignalP"/>
    </source>
</evidence>
<name>A0A401JEP3_9PROT</name>
<evidence type="ECO:0000259" key="3">
    <source>
        <dbReference type="Pfam" id="PF12849"/>
    </source>
</evidence>
<evidence type="ECO:0000313" key="4">
    <source>
        <dbReference type="EMBL" id="GBL46095.1"/>
    </source>
</evidence>
<evidence type="ECO:0000256" key="1">
    <source>
        <dbReference type="ARBA" id="ARBA00022729"/>
    </source>
</evidence>
<dbReference type="OrthoDB" id="4008270at2"/>
<proteinExistence type="predicted"/>
<sequence length="278" mass="29316">MLHFRAIALFLAGLIFASAASAGLTEPADNKLRIGGTGCAIATMHILGKAFTKIHPDVTVVIMPSLGSGGGIKAMLAGAIDLAISGRDLKPAERAQGVLASEYARTPFVFAVSSHNSVSAITTSQLVKIYSGNSTIWPDGKKLRLILRPAEESDTDIVKSMSPEMNQAVKIALAREGMIMATTDQDSADNMEKISGAIGTTTLAQIISEQRALKPLTLNGVTPSLDTLTEGKYPYFKTLFMVSSPKPKPLTQAFIAFVRSAAARQILAKNGQLAASAK</sequence>
<reference evidence="4 5" key="1">
    <citation type="journal article" date="2019" name="Front. Microbiol.">
        <title>Genomes of Neutrophilic Sulfur-Oxidizing Chemolithoautotrophs Representing 9 Proteobacterial Species From 8 Genera.</title>
        <authorList>
            <person name="Watanabe T."/>
            <person name="Kojima H."/>
            <person name="Umezawa K."/>
            <person name="Hori C."/>
            <person name="Takasuka T.E."/>
            <person name="Kato Y."/>
            <person name="Fukui M."/>
        </authorList>
    </citation>
    <scope>NUCLEOTIDE SEQUENCE [LARGE SCALE GENOMIC DNA]</scope>
    <source>
        <strain evidence="4 5">TTN</strain>
    </source>
</reference>
<dbReference type="SUPFAM" id="SSF53850">
    <property type="entry name" value="Periplasmic binding protein-like II"/>
    <property type="match status" value="1"/>
</dbReference>
<accession>A0A401JEP3</accession>
<comment type="caution">
    <text evidence="4">The sequence shown here is derived from an EMBL/GenBank/DDBJ whole genome shotgun (WGS) entry which is preliminary data.</text>
</comment>
<evidence type="ECO:0000313" key="5">
    <source>
        <dbReference type="Proteomes" id="UP000286806"/>
    </source>
</evidence>
<feature type="chain" id="PRO_5019406624" evidence="2">
    <location>
        <begin position="23"/>
        <end position="278"/>
    </location>
</feature>
<keyword evidence="1 2" id="KW-0732">Signal</keyword>
<dbReference type="PANTHER" id="PTHR30570:SF1">
    <property type="entry name" value="PHOSPHATE-BINDING PROTEIN PSTS"/>
    <property type="match status" value="1"/>
</dbReference>
<dbReference type="RefSeq" id="WP_124704881.1">
    <property type="nucleotide sequence ID" value="NZ_BGOW01000015.1"/>
</dbReference>
<feature type="domain" description="PBP" evidence="3">
    <location>
        <begin position="26"/>
        <end position="260"/>
    </location>
</feature>
<dbReference type="InterPro" id="IPR050811">
    <property type="entry name" value="Phosphate_ABC_transporter"/>
</dbReference>
<dbReference type="AlphaFoldDB" id="A0A401JEP3"/>
<dbReference type="Proteomes" id="UP000286806">
    <property type="component" value="Unassembled WGS sequence"/>
</dbReference>
<dbReference type="InterPro" id="IPR024370">
    <property type="entry name" value="PBP_domain"/>
</dbReference>
<protein>
    <submittedName>
        <fullName evidence="4">Phosphate ABC transporter, periplasmic phosphate-binding protein PstS</fullName>
    </submittedName>
</protein>
<organism evidence="4 5">
    <name type="scientific">Sulfuriferula multivorans</name>
    <dbReference type="NCBI Taxonomy" id="1559896"/>
    <lineage>
        <taxon>Bacteria</taxon>
        <taxon>Pseudomonadati</taxon>
        <taxon>Pseudomonadota</taxon>
        <taxon>Betaproteobacteria</taxon>
        <taxon>Nitrosomonadales</taxon>
        <taxon>Sulfuricellaceae</taxon>
        <taxon>Sulfuriferula</taxon>
    </lineage>
</organism>
<feature type="signal peptide" evidence="2">
    <location>
        <begin position="1"/>
        <end position="22"/>
    </location>
</feature>
<dbReference type="Gene3D" id="3.40.190.10">
    <property type="entry name" value="Periplasmic binding protein-like II"/>
    <property type="match status" value="2"/>
</dbReference>
<dbReference type="Pfam" id="PF12849">
    <property type="entry name" value="PBP_like_2"/>
    <property type="match status" value="1"/>
</dbReference>